<organism evidence="2 3">
    <name type="scientific">Mortierella isabellina</name>
    <name type="common">Filamentous fungus</name>
    <name type="synonym">Umbelopsis isabellina</name>
    <dbReference type="NCBI Taxonomy" id="91625"/>
    <lineage>
        <taxon>Eukaryota</taxon>
        <taxon>Fungi</taxon>
        <taxon>Fungi incertae sedis</taxon>
        <taxon>Mucoromycota</taxon>
        <taxon>Mucoromycotina</taxon>
        <taxon>Umbelopsidomycetes</taxon>
        <taxon>Umbelopsidales</taxon>
        <taxon>Umbelopsidaceae</taxon>
        <taxon>Umbelopsis</taxon>
    </lineage>
</organism>
<evidence type="ECO:0000256" key="1">
    <source>
        <dbReference type="SAM" id="SignalP"/>
    </source>
</evidence>
<sequence>MVSCKSILTLMTIGYGIVAAAPATEERSGVTLAKRATIPPPCQQLCNLITENPGCSKICLSQAGTSQFPPSAFPCASCLHKTFYDVAPCYACLYKFKE</sequence>
<reference evidence="2" key="1">
    <citation type="submission" date="2020-12" db="EMBL/GenBank/DDBJ databases">
        <title>Metabolic potential, ecology and presence of endohyphal bacteria is reflected in genomic diversity of Mucoromycotina.</title>
        <authorList>
            <person name="Muszewska A."/>
            <person name="Okrasinska A."/>
            <person name="Steczkiewicz K."/>
            <person name="Drgas O."/>
            <person name="Orlowska M."/>
            <person name="Perlinska-Lenart U."/>
            <person name="Aleksandrzak-Piekarczyk T."/>
            <person name="Szatraj K."/>
            <person name="Zielenkiewicz U."/>
            <person name="Pilsyk S."/>
            <person name="Malc E."/>
            <person name="Mieczkowski P."/>
            <person name="Kruszewska J.S."/>
            <person name="Biernat P."/>
            <person name="Pawlowska J."/>
        </authorList>
    </citation>
    <scope>NUCLEOTIDE SEQUENCE</scope>
    <source>
        <strain evidence="2">WA0000067209</strain>
    </source>
</reference>
<keyword evidence="1" id="KW-0732">Signal</keyword>
<protein>
    <submittedName>
        <fullName evidence="2">Uncharacterized protein</fullName>
    </submittedName>
</protein>
<proteinExistence type="predicted"/>
<dbReference type="AlphaFoldDB" id="A0A8H7U7D9"/>
<name>A0A8H7U7D9_MORIS</name>
<comment type="caution">
    <text evidence="2">The sequence shown here is derived from an EMBL/GenBank/DDBJ whole genome shotgun (WGS) entry which is preliminary data.</text>
</comment>
<gene>
    <name evidence="2" type="ORF">INT43_005306</name>
</gene>
<feature type="chain" id="PRO_5034097746" evidence="1">
    <location>
        <begin position="21"/>
        <end position="98"/>
    </location>
</feature>
<evidence type="ECO:0000313" key="3">
    <source>
        <dbReference type="Proteomes" id="UP000654370"/>
    </source>
</evidence>
<dbReference type="EMBL" id="JAEPQZ010000014">
    <property type="protein sequence ID" value="KAG2173886.1"/>
    <property type="molecule type" value="Genomic_DNA"/>
</dbReference>
<keyword evidence="3" id="KW-1185">Reference proteome</keyword>
<evidence type="ECO:0000313" key="2">
    <source>
        <dbReference type="EMBL" id="KAG2173886.1"/>
    </source>
</evidence>
<feature type="signal peptide" evidence="1">
    <location>
        <begin position="1"/>
        <end position="20"/>
    </location>
</feature>
<dbReference type="Proteomes" id="UP000654370">
    <property type="component" value="Unassembled WGS sequence"/>
</dbReference>
<accession>A0A8H7U7D9</accession>
<dbReference type="OrthoDB" id="10662390at2759"/>